<protein>
    <submittedName>
        <fullName evidence="2">Uncharacterized protein</fullName>
    </submittedName>
</protein>
<reference evidence="3" key="1">
    <citation type="submission" date="2016-10" db="EMBL/GenBank/DDBJ databases">
        <authorList>
            <person name="Varghese N."/>
            <person name="Submissions S."/>
        </authorList>
    </citation>
    <scope>NUCLEOTIDE SEQUENCE [LARGE SCALE GENOMIC DNA]</scope>
    <source>
        <strain evidence="3">CGMCC 1.7715</strain>
    </source>
</reference>
<evidence type="ECO:0000256" key="1">
    <source>
        <dbReference type="SAM" id="Phobius"/>
    </source>
</evidence>
<dbReference type="STRING" id="604088.SAMN04488060_0023"/>
<feature type="transmembrane region" description="Helical" evidence="1">
    <location>
        <begin position="46"/>
        <end position="78"/>
    </location>
</feature>
<keyword evidence="1" id="KW-0812">Transmembrane</keyword>
<keyword evidence="1" id="KW-1133">Transmembrane helix</keyword>
<dbReference type="Proteomes" id="UP000199331">
    <property type="component" value="Unassembled WGS sequence"/>
</dbReference>
<sequence>MKLLGALLALAFLLAALRTALAALLAVGLLAFGLSLVRAPGETLSVLAGLIAIGAFAAHPVAGFTFLTVVAILSALAAK</sequence>
<keyword evidence="1" id="KW-0472">Membrane</keyword>
<evidence type="ECO:0000313" key="2">
    <source>
        <dbReference type="EMBL" id="SFO81741.1"/>
    </source>
</evidence>
<keyword evidence="3" id="KW-1185">Reference proteome</keyword>
<proteinExistence type="predicted"/>
<name>A0A1I5KAU9_9SPHN</name>
<gene>
    <name evidence="2" type="ORF">SAMN04488060_0023</name>
</gene>
<evidence type="ECO:0000313" key="3">
    <source>
        <dbReference type="Proteomes" id="UP000199331"/>
    </source>
</evidence>
<accession>A0A1I5KAU9</accession>
<organism evidence="2 3">
    <name type="scientific">Qipengyuania nanhaisediminis</name>
    <dbReference type="NCBI Taxonomy" id="604088"/>
    <lineage>
        <taxon>Bacteria</taxon>
        <taxon>Pseudomonadati</taxon>
        <taxon>Pseudomonadota</taxon>
        <taxon>Alphaproteobacteria</taxon>
        <taxon>Sphingomonadales</taxon>
        <taxon>Erythrobacteraceae</taxon>
        <taxon>Qipengyuania</taxon>
    </lineage>
</organism>
<dbReference type="AlphaFoldDB" id="A0A1I5KAU9"/>
<dbReference type="EMBL" id="FOWZ01000001">
    <property type="protein sequence ID" value="SFO81741.1"/>
    <property type="molecule type" value="Genomic_DNA"/>
</dbReference>